<protein>
    <submittedName>
        <fullName evidence="1">Uncharacterized protein</fullName>
    </submittedName>
</protein>
<dbReference type="RefSeq" id="WP_260011129.1">
    <property type="nucleotide sequence ID" value="NZ_JAOALJ010000001.1"/>
</dbReference>
<reference evidence="1 2" key="1">
    <citation type="submission" date="2022-10" db="EMBL/GenBank/DDBJ databases">
        <title>Sinirhodobacter sp. nov., isolated from ocean surface sediments.</title>
        <authorList>
            <person name="He W."/>
            <person name="Wang L."/>
            <person name="Zhang D.-F."/>
        </authorList>
    </citation>
    <scope>NUCLEOTIDE SEQUENCE [LARGE SCALE GENOMIC DNA]</scope>
    <source>
        <strain evidence="1 2">WL0115</strain>
    </source>
</reference>
<name>A0ABT2ZW70_9RHOB</name>
<organism evidence="1 2">
    <name type="scientific">Sedimentimonas flavescens</name>
    <dbReference type="NCBI Taxonomy" id="2851012"/>
    <lineage>
        <taxon>Bacteria</taxon>
        <taxon>Pseudomonadati</taxon>
        <taxon>Pseudomonadota</taxon>
        <taxon>Alphaproteobacteria</taxon>
        <taxon>Rhodobacterales</taxon>
        <taxon>Rhodobacter group</taxon>
        <taxon>Sedimentimonas</taxon>
    </lineage>
</organism>
<dbReference type="EMBL" id="JAOWKW010000002">
    <property type="protein sequence ID" value="MCV2877988.1"/>
    <property type="molecule type" value="Genomic_DNA"/>
</dbReference>
<gene>
    <name evidence="1" type="ORF">OE699_03910</name>
</gene>
<evidence type="ECO:0000313" key="2">
    <source>
        <dbReference type="Proteomes" id="UP001526166"/>
    </source>
</evidence>
<keyword evidence="2" id="KW-1185">Reference proteome</keyword>
<sequence length="83" mass="8597">MELIVGNKRIVPMATRRIAGGIEAELAGEALTSVLDATFGGGVSIEVLGGDLDRCPMDVADIRMHGAATTVTFLSAAQALRLN</sequence>
<proteinExistence type="predicted"/>
<accession>A0ABT2ZW70</accession>
<evidence type="ECO:0000313" key="1">
    <source>
        <dbReference type="EMBL" id="MCV2877988.1"/>
    </source>
</evidence>
<comment type="caution">
    <text evidence="1">The sequence shown here is derived from an EMBL/GenBank/DDBJ whole genome shotgun (WGS) entry which is preliminary data.</text>
</comment>
<dbReference type="Proteomes" id="UP001526166">
    <property type="component" value="Unassembled WGS sequence"/>
</dbReference>